<gene>
    <name evidence="1" type="ORF">GD597_11890</name>
</gene>
<name>A0A8J8JTP2_9BACT</name>
<dbReference type="AlphaFoldDB" id="A0A8J8JTP2"/>
<comment type="caution">
    <text evidence="1">The sequence shown here is derived from an EMBL/GenBank/DDBJ whole genome shotgun (WGS) entry which is preliminary data.</text>
</comment>
<organism evidence="1 2">
    <name type="scientific">Limnovirga soli</name>
    <dbReference type="NCBI Taxonomy" id="2656915"/>
    <lineage>
        <taxon>Bacteria</taxon>
        <taxon>Pseudomonadati</taxon>
        <taxon>Bacteroidota</taxon>
        <taxon>Chitinophagia</taxon>
        <taxon>Chitinophagales</taxon>
        <taxon>Chitinophagaceae</taxon>
        <taxon>Limnovirga</taxon>
    </lineage>
</organism>
<dbReference type="InterPro" id="IPR013320">
    <property type="entry name" value="ConA-like_dom_sf"/>
</dbReference>
<dbReference type="SUPFAM" id="SSF49899">
    <property type="entry name" value="Concanavalin A-like lectins/glucanases"/>
    <property type="match status" value="1"/>
</dbReference>
<dbReference type="EMBL" id="WHPF01000007">
    <property type="protein sequence ID" value="NNV56163.1"/>
    <property type="molecule type" value="Genomic_DNA"/>
</dbReference>
<dbReference type="GO" id="GO:0004553">
    <property type="term" value="F:hydrolase activity, hydrolyzing O-glycosyl compounds"/>
    <property type="evidence" value="ECO:0007669"/>
    <property type="project" value="UniProtKB-ARBA"/>
</dbReference>
<proteinExistence type="predicted"/>
<evidence type="ECO:0000313" key="1">
    <source>
        <dbReference type="EMBL" id="NNV56163.1"/>
    </source>
</evidence>
<evidence type="ECO:0000313" key="2">
    <source>
        <dbReference type="Proteomes" id="UP000598971"/>
    </source>
</evidence>
<dbReference type="Gene3D" id="2.60.120.200">
    <property type="match status" value="1"/>
</dbReference>
<dbReference type="Proteomes" id="UP000598971">
    <property type="component" value="Unassembled WGS sequence"/>
</dbReference>
<dbReference type="GO" id="GO:0005975">
    <property type="term" value="P:carbohydrate metabolic process"/>
    <property type="evidence" value="ECO:0007669"/>
    <property type="project" value="UniProtKB-ARBA"/>
</dbReference>
<dbReference type="RefSeq" id="WP_171608094.1">
    <property type="nucleotide sequence ID" value="NZ_WHPF01000007.1"/>
</dbReference>
<sequence>MKNIINKMMPVLTVVLIISICCTSCYKKFDPATYAPALSIGGYTSSAEIAPSSLVGYWAFDDNFLDSVTNTAGTNAGTTFQNGVKGKALLTGDKGYVLFNPGTAITSMKSFTIAYWVNAPVNGSGIAGTVNLANNSNFWGNIDMFFENGSTADAAKFRVHIVNNGSSPEHWLAKDGIPGIFGNWVHFAVSFDGDTHTFKFYINGSVVATEVDNGFGTLNFTNSGQLVFGTVQFMTEPSLTSSHGAEPWASYLKGGLDEVRIYNTALIDADVNALVKLEGRGK</sequence>
<keyword evidence="2" id="KW-1185">Reference proteome</keyword>
<dbReference type="Pfam" id="PF13385">
    <property type="entry name" value="Laminin_G_3"/>
    <property type="match status" value="1"/>
</dbReference>
<reference evidence="1" key="1">
    <citation type="submission" date="2019-10" db="EMBL/GenBank/DDBJ databases">
        <title>Draft genome sequence of Panacibacter sp. KCS-6.</title>
        <authorList>
            <person name="Yim K.J."/>
        </authorList>
    </citation>
    <scope>NUCLEOTIDE SEQUENCE</scope>
    <source>
        <strain evidence="1">KCS-6</strain>
    </source>
</reference>
<accession>A0A8J8JTP2</accession>
<protein>
    <submittedName>
        <fullName evidence="1">LamG domain-containing protein</fullName>
    </submittedName>
</protein>